<proteinExistence type="predicted"/>
<dbReference type="AlphaFoldDB" id="A0A5N6EF93"/>
<feature type="compositionally biased region" description="Low complexity" evidence="1">
    <location>
        <begin position="81"/>
        <end position="97"/>
    </location>
</feature>
<reference evidence="2 3" key="1">
    <citation type="submission" date="2019-04" db="EMBL/GenBank/DDBJ databases">
        <title>Fungal friends and foes A comparative genomics study of 23 Aspergillus species from section Flavi.</title>
        <authorList>
            <consortium name="DOE Joint Genome Institute"/>
            <person name="Kjaerbolling I."/>
            <person name="Vesth T.C."/>
            <person name="Frisvad J.C."/>
            <person name="Nybo J.L."/>
            <person name="Theobald S."/>
            <person name="Kildgaard S."/>
            <person name="Petersen T.I."/>
            <person name="Kuo A."/>
            <person name="Sato A."/>
            <person name="Lyhne E.K."/>
            <person name="Kogle M.E."/>
            <person name="Wiebenga A."/>
            <person name="Kun R.S."/>
            <person name="Lubbers R.J."/>
            <person name="Makela M.R."/>
            <person name="Barry K."/>
            <person name="Chovatia M."/>
            <person name="Clum A."/>
            <person name="Daum C."/>
            <person name="Haridas S."/>
            <person name="He G."/>
            <person name="LaButti K."/>
            <person name="Lipzen A."/>
            <person name="Mondo S."/>
            <person name="Pangilinan J."/>
            <person name="Riley R."/>
            <person name="Salamov A."/>
            <person name="Simmons B.A."/>
            <person name="Magnuson J.K."/>
            <person name="Henrissat B."/>
            <person name="Mortensen U.H."/>
            <person name="Larsen T.O."/>
            <person name="De vries R.P."/>
            <person name="Grigoriev I.V."/>
            <person name="Machida M."/>
            <person name="Baker S.E."/>
            <person name="Andersen M.R."/>
        </authorList>
    </citation>
    <scope>NUCLEOTIDE SEQUENCE [LARGE SCALE GENOMIC DNA]</scope>
    <source>
        <strain evidence="2 3">CBS 126849</strain>
    </source>
</reference>
<organism evidence="2 3">
    <name type="scientific">Aspergillus novoparasiticus</name>
    <dbReference type="NCBI Taxonomy" id="986946"/>
    <lineage>
        <taxon>Eukaryota</taxon>
        <taxon>Fungi</taxon>
        <taxon>Dikarya</taxon>
        <taxon>Ascomycota</taxon>
        <taxon>Pezizomycotina</taxon>
        <taxon>Eurotiomycetes</taxon>
        <taxon>Eurotiomycetidae</taxon>
        <taxon>Eurotiales</taxon>
        <taxon>Aspergillaceae</taxon>
        <taxon>Aspergillus</taxon>
        <taxon>Aspergillus subgen. Circumdati</taxon>
    </lineage>
</organism>
<feature type="compositionally biased region" description="Polar residues" evidence="1">
    <location>
        <begin position="101"/>
        <end position="117"/>
    </location>
</feature>
<dbReference type="Proteomes" id="UP000326799">
    <property type="component" value="Unassembled WGS sequence"/>
</dbReference>
<sequence>MVVNWKNHESIDRLIASLLAAHPDLKLDYHAMAFFFEQGATYDSIEGRFRRYRKIADELRNEAHSRGITDIPRNAGRKYTSGRSSTSTPRTPRGPRGIIKSTPSSSRSRNYHQTPTKRNTKPGRSVMDAIYVDDVDTDEESKIKPEIPSVPSDSGEDDVKVVDSPSMKIKKERVEHNMAGLFSAMTPQKEEETSGFRISAMSTPARGIQGHDDGARYTVGMIEDPFSMIGDYLKHEHGGNMDDIYRGAA</sequence>
<protein>
    <submittedName>
        <fullName evidence="2">Uncharacterized protein</fullName>
    </submittedName>
</protein>
<gene>
    <name evidence="2" type="ORF">BDV33DRAFT_233728</name>
</gene>
<accession>A0A5N6EF93</accession>
<evidence type="ECO:0000256" key="1">
    <source>
        <dbReference type="SAM" id="MobiDB-lite"/>
    </source>
</evidence>
<name>A0A5N6EF93_9EURO</name>
<evidence type="ECO:0000313" key="2">
    <source>
        <dbReference type="EMBL" id="KAB8216088.1"/>
    </source>
</evidence>
<dbReference type="EMBL" id="ML733487">
    <property type="protein sequence ID" value="KAB8216088.1"/>
    <property type="molecule type" value="Genomic_DNA"/>
</dbReference>
<feature type="region of interest" description="Disordered" evidence="1">
    <location>
        <begin position="66"/>
        <end position="160"/>
    </location>
</feature>
<keyword evidence="3" id="KW-1185">Reference proteome</keyword>
<evidence type="ECO:0000313" key="3">
    <source>
        <dbReference type="Proteomes" id="UP000326799"/>
    </source>
</evidence>